<feature type="non-terminal residue" evidence="1">
    <location>
        <position position="1"/>
    </location>
</feature>
<dbReference type="AlphaFoldDB" id="K0RHM7"/>
<evidence type="ECO:0000313" key="1">
    <source>
        <dbReference type="EMBL" id="EJK51784.1"/>
    </source>
</evidence>
<dbReference type="EMBL" id="AGNL01041023">
    <property type="protein sequence ID" value="EJK51784.1"/>
    <property type="molecule type" value="Genomic_DNA"/>
</dbReference>
<comment type="caution">
    <text evidence="1">The sequence shown here is derived from an EMBL/GenBank/DDBJ whole genome shotgun (WGS) entry which is preliminary data.</text>
</comment>
<gene>
    <name evidence="1" type="ORF">THAOC_29014</name>
</gene>
<proteinExistence type="predicted"/>
<dbReference type="OrthoDB" id="422581at2759"/>
<organism evidence="1 2">
    <name type="scientific">Thalassiosira oceanica</name>
    <name type="common">Marine diatom</name>
    <dbReference type="NCBI Taxonomy" id="159749"/>
    <lineage>
        <taxon>Eukaryota</taxon>
        <taxon>Sar</taxon>
        <taxon>Stramenopiles</taxon>
        <taxon>Ochrophyta</taxon>
        <taxon>Bacillariophyta</taxon>
        <taxon>Coscinodiscophyceae</taxon>
        <taxon>Thalassiosirophycidae</taxon>
        <taxon>Thalassiosirales</taxon>
        <taxon>Thalassiosiraceae</taxon>
        <taxon>Thalassiosira</taxon>
    </lineage>
</organism>
<keyword evidence="2" id="KW-1185">Reference proteome</keyword>
<accession>K0RHM7</accession>
<dbReference type="Proteomes" id="UP000266841">
    <property type="component" value="Unassembled WGS sequence"/>
</dbReference>
<sequence>IMGGWKYLKPGETGELFHDMSDFKESLRRILDNTRGASHPYKPLKFVKEHYGSAKAGVKLLEFIKEKFGDRVAFPEGTRYIIPTGA</sequence>
<evidence type="ECO:0000313" key="2">
    <source>
        <dbReference type="Proteomes" id="UP000266841"/>
    </source>
</evidence>
<name>K0RHM7_THAOC</name>
<protein>
    <submittedName>
        <fullName evidence="1">Uncharacterized protein</fullName>
    </submittedName>
</protein>
<reference evidence="1 2" key="1">
    <citation type="journal article" date="2012" name="Genome Biol.">
        <title>Genome and low-iron response of an oceanic diatom adapted to chronic iron limitation.</title>
        <authorList>
            <person name="Lommer M."/>
            <person name="Specht M."/>
            <person name="Roy A.S."/>
            <person name="Kraemer L."/>
            <person name="Andreson R."/>
            <person name="Gutowska M.A."/>
            <person name="Wolf J."/>
            <person name="Bergner S.V."/>
            <person name="Schilhabel M.B."/>
            <person name="Klostermeier U.C."/>
            <person name="Beiko R.G."/>
            <person name="Rosenstiel P."/>
            <person name="Hippler M."/>
            <person name="Laroche J."/>
        </authorList>
    </citation>
    <scope>NUCLEOTIDE SEQUENCE [LARGE SCALE GENOMIC DNA]</scope>
    <source>
        <strain evidence="1 2">CCMP1005</strain>
    </source>
</reference>